<evidence type="ECO:0000313" key="1">
    <source>
        <dbReference type="EMBL" id="KXS97972.1"/>
    </source>
</evidence>
<reference evidence="1 2" key="1">
    <citation type="submission" date="2015-07" db="EMBL/GenBank/DDBJ databases">
        <title>Comparative genomics of the Sigatoka disease complex on banana suggests a link between parallel evolutionary changes in Pseudocercospora fijiensis and Pseudocercospora eumusae and increased virulence on the banana host.</title>
        <authorList>
            <person name="Chang T.-C."/>
            <person name="Salvucci A."/>
            <person name="Crous P.W."/>
            <person name="Stergiopoulos I."/>
        </authorList>
    </citation>
    <scope>NUCLEOTIDE SEQUENCE [LARGE SCALE GENOMIC DNA]</scope>
    <source>
        <strain evidence="1 2">CBS 114824</strain>
    </source>
</reference>
<dbReference type="Pfam" id="PF13424">
    <property type="entry name" value="TPR_12"/>
    <property type="match status" value="1"/>
</dbReference>
<protein>
    <submittedName>
        <fullName evidence="1">Uncharacterized protein</fullName>
    </submittedName>
</protein>
<dbReference type="Proteomes" id="UP000070133">
    <property type="component" value="Unassembled WGS sequence"/>
</dbReference>
<dbReference type="STRING" id="321146.A0A139H6D2"/>
<organism evidence="1 2">
    <name type="scientific">Pseudocercospora eumusae</name>
    <dbReference type="NCBI Taxonomy" id="321146"/>
    <lineage>
        <taxon>Eukaryota</taxon>
        <taxon>Fungi</taxon>
        <taxon>Dikarya</taxon>
        <taxon>Ascomycota</taxon>
        <taxon>Pezizomycotina</taxon>
        <taxon>Dothideomycetes</taxon>
        <taxon>Dothideomycetidae</taxon>
        <taxon>Mycosphaerellales</taxon>
        <taxon>Mycosphaerellaceae</taxon>
        <taxon>Pseudocercospora</taxon>
    </lineage>
</organism>
<sequence>MKVLDPDGFTSGWSMHRLVQEERATIVLAAMFPRIEDSRTDPNLAQDATIESLLPCLRVAGQYDTNRSLKNHERNEGDWEFAVPWLEQAHRLSEEVFGPSHPDTILRKRRLGNIYNLTERHKKALELIKDVVEVYDKMYGPDSESSPVARNELAQINKALGVETEEPPLSRDEMRQLDIGNKDVPISLLLRAETRALACMTGAHDPSALAEADALLIKVANSFTTRGGHRQSRVVDLERLLEDFLLPFFKAAYVPSHEKTIALGTDLVFAKHLLRDGEGAALVLTEIKEVVNLQPSRLVKFKEWTQDYEQKLSDDATMAQNLTAEQKKTAQAYMRELYARPEFRHWIAQRTHSSEKHVTLEDLEEIERKVMGDRERLGERTKKV</sequence>
<comment type="caution">
    <text evidence="1">The sequence shown here is derived from an EMBL/GenBank/DDBJ whole genome shotgun (WGS) entry which is preliminary data.</text>
</comment>
<accession>A0A139H6D2</accession>
<name>A0A139H6D2_9PEZI</name>
<dbReference type="OrthoDB" id="7464126at2759"/>
<dbReference type="AlphaFoldDB" id="A0A139H6D2"/>
<dbReference type="SUPFAM" id="SSF48452">
    <property type="entry name" value="TPR-like"/>
    <property type="match status" value="1"/>
</dbReference>
<dbReference type="Gene3D" id="1.25.40.10">
    <property type="entry name" value="Tetratricopeptide repeat domain"/>
    <property type="match status" value="1"/>
</dbReference>
<dbReference type="EMBL" id="LFZN01000127">
    <property type="protein sequence ID" value="KXS97972.1"/>
    <property type="molecule type" value="Genomic_DNA"/>
</dbReference>
<keyword evidence="2" id="KW-1185">Reference proteome</keyword>
<evidence type="ECO:0000313" key="2">
    <source>
        <dbReference type="Proteomes" id="UP000070133"/>
    </source>
</evidence>
<gene>
    <name evidence="1" type="ORF">AC578_3133</name>
</gene>
<dbReference type="InterPro" id="IPR011990">
    <property type="entry name" value="TPR-like_helical_dom_sf"/>
</dbReference>
<proteinExistence type="predicted"/>